<evidence type="ECO:0000256" key="10">
    <source>
        <dbReference type="ARBA" id="ARBA00022915"/>
    </source>
</evidence>
<dbReference type="Proteomes" id="UP000051494">
    <property type="component" value="Unassembled WGS sequence"/>
</dbReference>
<dbReference type="PROSITE" id="PS00759">
    <property type="entry name" value="ARGE_DAPE_CPG2_2"/>
    <property type="match status" value="1"/>
</dbReference>
<dbReference type="GO" id="GO:0008270">
    <property type="term" value="F:zinc ion binding"/>
    <property type="evidence" value="ECO:0007669"/>
    <property type="project" value="UniProtKB-UniRule"/>
</dbReference>
<dbReference type="PANTHER" id="PTHR43808">
    <property type="entry name" value="ACETYLORNITHINE DEACETYLASE"/>
    <property type="match status" value="1"/>
</dbReference>
<evidence type="ECO:0000313" key="18">
    <source>
        <dbReference type="EMBL" id="MCS5708309.1"/>
    </source>
</evidence>
<comment type="caution">
    <text evidence="17">The sequence shown here is derived from an EMBL/GenBank/DDBJ whole genome shotgun (WGS) entry which is preliminary data.</text>
</comment>
<dbReference type="PATRIC" id="fig|1590042.3.peg.350"/>
<dbReference type="Gene3D" id="3.40.630.10">
    <property type="entry name" value="Zn peptidases"/>
    <property type="match status" value="2"/>
</dbReference>
<evidence type="ECO:0000256" key="12">
    <source>
        <dbReference type="ARBA" id="ARBA00023285"/>
    </source>
</evidence>
<protein>
    <recommendedName>
        <fullName evidence="5 15">Succinyl-diaminopimelate desuccinylase</fullName>
        <shortName evidence="15">SDAP desuccinylase</shortName>
        <ecNumber evidence="4 15">3.5.1.18</ecNumber>
    </recommendedName>
    <alternativeName>
        <fullName evidence="13 15">N-succinyl-LL-2,6-diaminoheptanedioate amidohydrolase</fullName>
    </alternativeName>
</protein>
<reference evidence="18" key="2">
    <citation type="journal article" date="2016" name="Genome Announc.">
        <title>Draft Genome Sequences of Two Novel Amoeba-Resistant Intranuclear Bacteria, 'Candidatus Berkiella cookevillensis' and 'Candidatus Berkiella aquae'.</title>
        <authorList>
            <person name="Mehari Y.T."/>
            <person name="Arivett B.A."/>
            <person name="Farone A.L."/>
            <person name="Gunderson J.H."/>
            <person name="Farone M.B."/>
        </authorList>
    </citation>
    <scope>NUCLEOTIDE SEQUENCE</scope>
    <source>
        <strain evidence="18">CC99</strain>
    </source>
</reference>
<keyword evidence="7 15" id="KW-0479">Metal-binding</keyword>
<evidence type="ECO:0000256" key="15">
    <source>
        <dbReference type="HAMAP-Rule" id="MF_01690"/>
    </source>
</evidence>
<dbReference type="GO" id="GO:0009089">
    <property type="term" value="P:lysine biosynthetic process via diaminopimelate"/>
    <property type="evidence" value="ECO:0007669"/>
    <property type="project" value="UniProtKB-UniRule"/>
</dbReference>
<dbReference type="InterPro" id="IPR005941">
    <property type="entry name" value="DapE_proteobac"/>
</dbReference>
<dbReference type="PANTHER" id="PTHR43808:SF31">
    <property type="entry name" value="N-ACETYL-L-CITRULLINE DEACETYLASE"/>
    <property type="match status" value="1"/>
</dbReference>
<evidence type="ECO:0000256" key="9">
    <source>
        <dbReference type="ARBA" id="ARBA00022833"/>
    </source>
</evidence>
<feature type="domain" description="Peptidase M20 dimerisation" evidence="16">
    <location>
        <begin position="175"/>
        <end position="279"/>
    </location>
</feature>
<dbReference type="GO" id="GO:0008777">
    <property type="term" value="F:acetylornithine deacetylase activity"/>
    <property type="evidence" value="ECO:0007669"/>
    <property type="project" value="TreeGrafter"/>
</dbReference>
<evidence type="ECO:0000256" key="3">
    <source>
        <dbReference type="ARBA" id="ARBA00011738"/>
    </source>
</evidence>
<sequence length="376" mass="41524">MESTLALTEALIRCPSITPKDLGCQDIIIQRLTQMGFRIERFEIEGVSNLWARIGDKAPLLVLAGHTDVVPVGNEAQWHYPPFAAMQADGLLYGRGAADMKGGLAAMITACERFLAKNTLKESSLAFLITSDEEGPSIHGTRAVLEILKKRNEIPTWCLVGEPSSETILGDVIKVGRRGSLTGFLTIRGKQGHVAYPHLARNPVHFAVQALNELLNIQWQKADPLFPETNLQIVNIQAGTGATNVIPSHLDVNFNIRFSPPLNSKIIQSQIEALLHQQAFEFDLRWHCVGNTFYTEIDSPLIKALLNAVESEQKLKPRCCTKGGTSDGRFFAEYGCHVAELGLINATIHQVNEHVQISDLLTLSRIYESVLEQLLT</sequence>
<evidence type="ECO:0000256" key="13">
    <source>
        <dbReference type="ARBA" id="ARBA00031891"/>
    </source>
</evidence>
<keyword evidence="19" id="KW-1185">Reference proteome</keyword>
<proteinExistence type="inferred from homology"/>
<name>A0A0Q9YU30_9GAMM</name>
<comment type="function">
    <text evidence="15">Catalyzes the hydrolysis of N-succinyl-L,L-diaminopimelic acid (SDAP), forming succinate and LL-2,6-diaminopimelate (DAP), an intermediate involved in the bacterial biosynthesis of lysine and meso-diaminopimelic acid, an essential component of bacterial cell walls.</text>
</comment>
<keyword evidence="10 15" id="KW-0220">Diaminopimelate biosynthesis</keyword>
<evidence type="ECO:0000256" key="11">
    <source>
        <dbReference type="ARBA" id="ARBA00023154"/>
    </source>
</evidence>
<dbReference type="EMBL" id="LKHV01000001">
    <property type="protein sequence ID" value="KRG20113.1"/>
    <property type="molecule type" value="Genomic_DNA"/>
</dbReference>
<dbReference type="Pfam" id="PF01546">
    <property type="entry name" value="Peptidase_M20"/>
    <property type="match status" value="1"/>
</dbReference>
<dbReference type="NCBIfam" id="NF009557">
    <property type="entry name" value="PRK13009.1"/>
    <property type="match status" value="1"/>
</dbReference>
<evidence type="ECO:0000256" key="1">
    <source>
        <dbReference type="ARBA" id="ARBA00005130"/>
    </source>
</evidence>
<dbReference type="EC" id="3.5.1.18" evidence="4 15"/>
<feature type="binding site" evidence="15">
    <location>
        <position position="99"/>
    </location>
    <ligand>
        <name>Zn(2+)</name>
        <dbReference type="ChEBI" id="CHEBI:29105"/>
        <label>1</label>
    </ligand>
</feature>
<keyword evidence="6 15" id="KW-0028">Amino-acid biosynthesis</keyword>
<dbReference type="Gene3D" id="3.30.70.360">
    <property type="match status" value="1"/>
</dbReference>
<gene>
    <name evidence="15 17" type="primary">dapE</name>
    <name evidence="17" type="ORF">CC99x_00334</name>
    <name evidence="18" type="ORF">CC99x_005260</name>
</gene>
<dbReference type="SUPFAM" id="SSF53187">
    <property type="entry name" value="Zn-dependent exopeptidases"/>
    <property type="match status" value="1"/>
</dbReference>
<dbReference type="SUPFAM" id="SSF55031">
    <property type="entry name" value="Bacterial exopeptidase dimerisation domain"/>
    <property type="match status" value="1"/>
</dbReference>
<keyword evidence="8 15" id="KW-0378">Hydrolase</keyword>
<feature type="active site" description="Proton acceptor" evidence="15">
    <location>
        <position position="133"/>
    </location>
</feature>
<dbReference type="InterPro" id="IPR036264">
    <property type="entry name" value="Bact_exopeptidase_dim_dom"/>
</dbReference>
<dbReference type="InterPro" id="IPR050072">
    <property type="entry name" value="Peptidase_M20A"/>
</dbReference>
<evidence type="ECO:0000256" key="4">
    <source>
        <dbReference type="ARBA" id="ARBA00011921"/>
    </source>
</evidence>
<dbReference type="OrthoDB" id="9809784at2"/>
<dbReference type="InterPro" id="IPR011650">
    <property type="entry name" value="Peptidase_M20_dimer"/>
</dbReference>
<evidence type="ECO:0000313" key="19">
    <source>
        <dbReference type="Proteomes" id="UP000051494"/>
    </source>
</evidence>
<reference evidence="18" key="3">
    <citation type="submission" date="2021-06" db="EMBL/GenBank/DDBJ databases">
        <title>Genomic Description and Analysis of Intracellular Bacteria, Candidatus Berkiella cookevillensis and Candidatus Berkiella aquae.</title>
        <authorList>
            <person name="Kidane D.T."/>
            <person name="Mehari Y.T."/>
            <person name="Rice F.C."/>
            <person name="Arivett B.A."/>
            <person name="Farone A.L."/>
            <person name="Berk S.G."/>
            <person name="Farone M.B."/>
        </authorList>
    </citation>
    <scope>NUCLEOTIDE SEQUENCE</scope>
    <source>
        <strain evidence="18">CC99</strain>
    </source>
</reference>
<feature type="binding site" evidence="15">
    <location>
        <position position="349"/>
    </location>
    <ligand>
        <name>Zn(2+)</name>
        <dbReference type="ChEBI" id="CHEBI:29105"/>
        <label>2</label>
    </ligand>
</feature>
<organism evidence="17">
    <name type="scientific">Candidatus Berkiella cookevillensis</name>
    <dbReference type="NCBI Taxonomy" id="437022"/>
    <lineage>
        <taxon>Bacteria</taxon>
        <taxon>Pseudomonadati</taxon>
        <taxon>Pseudomonadota</taxon>
        <taxon>Gammaproteobacteria</taxon>
        <taxon>Candidatus Berkiellales</taxon>
        <taxon>Candidatus Berkiellaceae</taxon>
        <taxon>Candidatus Berkiella</taxon>
    </lineage>
</organism>
<dbReference type="AlphaFoldDB" id="A0A0Q9YU30"/>
<comment type="cofactor">
    <cofactor evidence="15">
        <name>Zn(2+)</name>
        <dbReference type="ChEBI" id="CHEBI:29105"/>
    </cofactor>
    <cofactor evidence="15">
        <name>Co(2+)</name>
        <dbReference type="ChEBI" id="CHEBI:48828"/>
    </cofactor>
    <text evidence="15">Binds 2 Zn(2+) or Co(2+) ions per subunit.</text>
</comment>
<keyword evidence="11 15" id="KW-0457">Lysine biosynthesis</keyword>
<keyword evidence="9 15" id="KW-0862">Zinc</keyword>
<feature type="binding site" evidence="15">
    <location>
        <position position="134"/>
    </location>
    <ligand>
        <name>Zn(2+)</name>
        <dbReference type="ChEBI" id="CHEBI:29105"/>
        <label>2</label>
    </ligand>
</feature>
<dbReference type="GO" id="GO:0019877">
    <property type="term" value="P:diaminopimelate biosynthetic process"/>
    <property type="evidence" value="ECO:0007669"/>
    <property type="project" value="UniProtKB-UniRule"/>
</dbReference>
<feature type="binding site" evidence="15">
    <location>
        <position position="99"/>
    </location>
    <ligand>
        <name>Zn(2+)</name>
        <dbReference type="ChEBI" id="CHEBI:29105"/>
        <label>2</label>
    </ligand>
</feature>
<evidence type="ECO:0000313" key="17">
    <source>
        <dbReference type="EMBL" id="KRG20113.1"/>
    </source>
</evidence>
<reference evidence="17" key="1">
    <citation type="submission" date="2015-09" db="EMBL/GenBank/DDBJ databases">
        <title>Draft Genome Sequences of Two Novel Amoeba-resistant Intranuclear Bacteria, Candidatus Berkiella cookevillensis and Candidatus Berkiella aquae.</title>
        <authorList>
            <person name="Mehari Y.T."/>
            <person name="Arivett B.A."/>
            <person name="Farone A.L."/>
            <person name="Gunderson J.H."/>
            <person name="Farone M.B."/>
        </authorList>
    </citation>
    <scope>NUCLEOTIDE SEQUENCE [LARGE SCALE GENOMIC DNA]</scope>
    <source>
        <strain evidence="17">CC99</strain>
    </source>
</reference>
<comment type="catalytic activity">
    <reaction evidence="14 15">
        <text>N-succinyl-(2S,6S)-2,6-diaminopimelate + H2O = (2S,6S)-2,6-diaminopimelate + succinate</text>
        <dbReference type="Rhea" id="RHEA:22608"/>
        <dbReference type="ChEBI" id="CHEBI:15377"/>
        <dbReference type="ChEBI" id="CHEBI:30031"/>
        <dbReference type="ChEBI" id="CHEBI:57609"/>
        <dbReference type="ChEBI" id="CHEBI:58087"/>
        <dbReference type="EC" id="3.5.1.18"/>
    </reaction>
</comment>
<evidence type="ECO:0000256" key="7">
    <source>
        <dbReference type="ARBA" id="ARBA00022723"/>
    </source>
</evidence>
<dbReference type="GO" id="GO:0009014">
    <property type="term" value="F:succinyl-diaminopimelate desuccinylase activity"/>
    <property type="evidence" value="ECO:0007669"/>
    <property type="project" value="UniProtKB-UniRule"/>
</dbReference>
<dbReference type="GO" id="GO:0050897">
    <property type="term" value="F:cobalt ion binding"/>
    <property type="evidence" value="ECO:0007669"/>
    <property type="project" value="UniProtKB-UniRule"/>
</dbReference>
<dbReference type="InterPro" id="IPR001261">
    <property type="entry name" value="ArgE/DapE_CS"/>
</dbReference>
<dbReference type="EMBL" id="LKHV02000001">
    <property type="protein sequence ID" value="MCS5708309.1"/>
    <property type="molecule type" value="Genomic_DNA"/>
</dbReference>
<dbReference type="CDD" id="cd03891">
    <property type="entry name" value="M20_DapE_proteobac"/>
    <property type="match status" value="1"/>
</dbReference>
<dbReference type="RefSeq" id="WP_057622972.1">
    <property type="nucleotide sequence ID" value="NZ_LKHV02000001.1"/>
</dbReference>
<comment type="pathway">
    <text evidence="1 15">Amino-acid biosynthesis; L-lysine biosynthesis via DAP pathway; LL-2,6-diaminopimelate from (S)-tetrahydrodipicolinate (succinylase route): step 3/3.</text>
</comment>
<comment type="subunit">
    <text evidence="3 15">Homodimer.</text>
</comment>
<evidence type="ECO:0000256" key="6">
    <source>
        <dbReference type="ARBA" id="ARBA00022605"/>
    </source>
</evidence>
<comment type="similarity">
    <text evidence="2 15">Belongs to the peptidase M20A family. DapE subfamily.</text>
</comment>
<keyword evidence="12 15" id="KW-0170">Cobalt</keyword>
<feature type="binding site" evidence="15">
    <location>
        <position position="162"/>
    </location>
    <ligand>
        <name>Zn(2+)</name>
        <dbReference type="ChEBI" id="CHEBI:29105"/>
        <label>1</label>
    </ligand>
</feature>
<feature type="binding site" evidence="15">
    <location>
        <position position="66"/>
    </location>
    <ligand>
        <name>Zn(2+)</name>
        <dbReference type="ChEBI" id="CHEBI:29105"/>
        <label>1</label>
    </ligand>
</feature>
<dbReference type="HAMAP" id="MF_01690">
    <property type="entry name" value="DapE"/>
    <property type="match status" value="1"/>
</dbReference>
<evidence type="ECO:0000256" key="8">
    <source>
        <dbReference type="ARBA" id="ARBA00022801"/>
    </source>
</evidence>
<evidence type="ECO:0000256" key="2">
    <source>
        <dbReference type="ARBA" id="ARBA00006746"/>
    </source>
</evidence>
<dbReference type="Pfam" id="PF07687">
    <property type="entry name" value="M20_dimer"/>
    <property type="match status" value="1"/>
</dbReference>
<dbReference type="STRING" id="437022.CC99x_00334"/>
<evidence type="ECO:0000259" key="16">
    <source>
        <dbReference type="Pfam" id="PF07687"/>
    </source>
</evidence>
<evidence type="ECO:0000256" key="5">
    <source>
        <dbReference type="ARBA" id="ARBA00022391"/>
    </source>
</evidence>
<dbReference type="InterPro" id="IPR002933">
    <property type="entry name" value="Peptidase_M20"/>
</dbReference>
<evidence type="ECO:0000256" key="14">
    <source>
        <dbReference type="ARBA" id="ARBA00051301"/>
    </source>
</evidence>
<accession>A0A0Q9YU30</accession>
<dbReference type="UniPathway" id="UPA00034">
    <property type="reaction ID" value="UER00021"/>
</dbReference>
<dbReference type="NCBIfam" id="TIGR01246">
    <property type="entry name" value="dapE_proteo"/>
    <property type="match status" value="1"/>
</dbReference>
<feature type="active site" evidence="15">
    <location>
        <position position="68"/>
    </location>
</feature>
<dbReference type="GO" id="GO:0006526">
    <property type="term" value="P:L-arginine biosynthetic process"/>
    <property type="evidence" value="ECO:0007669"/>
    <property type="project" value="TreeGrafter"/>
</dbReference>